<protein>
    <submittedName>
        <fullName evidence="2">Ovule protein</fullName>
    </submittedName>
</protein>
<reference evidence="2" key="1">
    <citation type="submission" date="2017-02" db="UniProtKB">
        <authorList>
            <consortium name="WormBaseParasite"/>
        </authorList>
    </citation>
    <scope>IDENTIFICATION</scope>
</reference>
<organism evidence="2">
    <name type="scientific">Rodentolepis nana</name>
    <name type="common">Dwarf tapeworm</name>
    <name type="synonym">Hymenolepis nana</name>
    <dbReference type="NCBI Taxonomy" id="102285"/>
    <lineage>
        <taxon>Eukaryota</taxon>
        <taxon>Metazoa</taxon>
        <taxon>Spiralia</taxon>
        <taxon>Lophotrochozoa</taxon>
        <taxon>Platyhelminthes</taxon>
        <taxon>Cestoda</taxon>
        <taxon>Eucestoda</taxon>
        <taxon>Cyclophyllidea</taxon>
        <taxon>Hymenolepididae</taxon>
        <taxon>Rodentolepis</taxon>
    </lineage>
</organism>
<dbReference type="WBParaSite" id="HNAJ_0001282401-mRNA-1">
    <property type="protein sequence ID" value="HNAJ_0001282401-mRNA-1"/>
    <property type="gene ID" value="HNAJ_0001282401"/>
</dbReference>
<evidence type="ECO:0000256" key="1">
    <source>
        <dbReference type="SAM" id="MobiDB-lite"/>
    </source>
</evidence>
<accession>A0A0R3TY77</accession>
<name>A0A0R3TY77_RODNA</name>
<sequence>LQTIVGVRGKRLADDRFHRPSHLENSSIDSRERNPLDNSHGNHGRIHNSILSTLHSLRFHISSTTCTPYKPKDNRDADYSRFETPRCLLFLGSVECRSDALAFHIQNTSNTKPLPPLPFLHHRRRHFLHASDSIRKKHP</sequence>
<feature type="region of interest" description="Disordered" evidence="1">
    <location>
        <begin position="16"/>
        <end position="44"/>
    </location>
</feature>
<dbReference type="AlphaFoldDB" id="A0A0R3TY77"/>
<proteinExistence type="predicted"/>
<evidence type="ECO:0000313" key="2">
    <source>
        <dbReference type="WBParaSite" id="HNAJ_0001282401-mRNA-1"/>
    </source>
</evidence>